<proteinExistence type="inferred from homology"/>
<protein>
    <recommendedName>
        <fullName evidence="2">protein-tyrosine-phosphatase</fullName>
        <ecNumber evidence="2">3.1.3.48</ecNumber>
    </recommendedName>
</protein>
<reference evidence="8" key="2">
    <citation type="submission" date="2021-12" db="EMBL/GenBank/DDBJ databases">
        <authorList>
            <person name="Veyrier F.J."/>
        </authorList>
    </citation>
    <scope>NUCLEOTIDE SEQUENCE</scope>
    <source>
        <strain evidence="8">1258/02</strain>
    </source>
</reference>
<dbReference type="SMART" id="SM00226">
    <property type="entry name" value="LMWPc"/>
    <property type="match status" value="1"/>
</dbReference>
<evidence type="ECO:0000259" key="6">
    <source>
        <dbReference type="SMART" id="SM00226"/>
    </source>
</evidence>
<reference evidence="8" key="3">
    <citation type="journal article" date="2022" name="Res Sq">
        <title>Evolution of multicellular longitudinally dividing oral cavity symbionts (Neisseriaceae).</title>
        <authorList>
            <person name="Nyongesa S."/>
            <person name="Weber P."/>
            <person name="Bernet E."/>
            <person name="Pullido F."/>
            <person name="Nieckarz M."/>
            <person name="Delaby M."/>
            <person name="Nieves C."/>
            <person name="Viehboeck T."/>
            <person name="Krause N."/>
            <person name="Rivera-Millot A."/>
            <person name="Nakamura A."/>
            <person name="Vischer N."/>
            <person name="VanNieuwenhze M."/>
            <person name="Brun Y."/>
            <person name="Cava F."/>
            <person name="Bulgheresi S."/>
            <person name="Veyrier F."/>
        </authorList>
    </citation>
    <scope>NUCLEOTIDE SEQUENCE</scope>
    <source>
        <strain evidence="8">1258/02</strain>
    </source>
</reference>
<dbReference type="Pfam" id="PF01451">
    <property type="entry name" value="LMWPc"/>
    <property type="match status" value="1"/>
</dbReference>
<comment type="similarity">
    <text evidence="1">Belongs to the low molecular weight phosphotyrosine protein phosphatase family.</text>
</comment>
<dbReference type="CDD" id="cd16343">
    <property type="entry name" value="LMWPTP"/>
    <property type="match status" value="1"/>
</dbReference>
<feature type="active site" description="Proton donor" evidence="5">
    <location>
        <position position="126"/>
    </location>
</feature>
<dbReference type="PANTHER" id="PTHR11717">
    <property type="entry name" value="LOW MOLECULAR WEIGHT PROTEIN TYROSINE PHOSPHATASE"/>
    <property type="match status" value="1"/>
</dbReference>
<evidence type="ECO:0000256" key="5">
    <source>
        <dbReference type="PIRSR" id="PIRSR617867-1"/>
    </source>
</evidence>
<feature type="active site" description="Nucleophile" evidence="5">
    <location>
        <position position="10"/>
    </location>
</feature>
<dbReference type="RefSeq" id="WP_132954617.1">
    <property type="nucleotide sequence ID" value="NZ_CP091507.1"/>
</dbReference>
<evidence type="ECO:0000256" key="3">
    <source>
        <dbReference type="ARBA" id="ARBA00022801"/>
    </source>
</evidence>
<dbReference type="PRINTS" id="PR00719">
    <property type="entry name" value="LMWPTPASE"/>
</dbReference>
<dbReference type="GO" id="GO:0004725">
    <property type="term" value="F:protein tyrosine phosphatase activity"/>
    <property type="evidence" value="ECO:0007669"/>
    <property type="project" value="UniProtKB-EC"/>
</dbReference>
<dbReference type="SUPFAM" id="SSF52788">
    <property type="entry name" value="Phosphotyrosine protein phosphatases I"/>
    <property type="match status" value="1"/>
</dbReference>
<sequence>MKNHAVLFVCLGNICRSPMAEYVLRHRAAEAGVAHRIHVQSCGTSGWHDGENMHQGTRRTLQQHGIAATGFSSSKIRRQDIDAYNFLIVMDDDNLTELERLFGRQAHKIFKLSDLLPDSGYNEVPDPWYSGDFDETYTLVRAGSDALLKKLGLL</sequence>
<dbReference type="EMBL" id="CP091507">
    <property type="protein sequence ID" value="UOO79198.1"/>
    <property type="molecule type" value="Genomic_DNA"/>
</dbReference>
<gene>
    <name evidence="7" type="ORF">EV680_13125</name>
    <name evidence="8" type="ORF">LVJ78_10995</name>
</gene>
<dbReference type="InterPro" id="IPR050438">
    <property type="entry name" value="LMW_PTPase"/>
</dbReference>
<dbReference type="PANTHER" id="PTHR11717:SF7">
    <property type="entry name" value="LOW MOLECULAR WEIGHT PHOSPHOTYROSINE PROTEIN PHOSPHATASE"/>
    <property type="match status" value="1"/>
</dbReference>
<dbReference type="Gene3D" id="3.40.50.2300">
    <property type="match status" value="1"/>
</dbReference>
<reference evidence="7 9" key="1">
    <citation type="submission" date="2019-03" db="EMBL/GenBank/DDBJ databases">
        <title>Genomic Encyclopedia of Type Strains, Phase IV (KMG-IV): sequencing the most valuable type-strain genomes for metagenomic binning, comparative biology and taxonomic classification.</title>
        <authorList>
            <person name="Goeker M."/>
        </authorList>
    </citation>
    <scope>NUCLEOTIDE SEQUENCE [LARGE SCALE GENOMIC DNA]</scope>
    <source>
        <strain evidence="7 9">DSM 17474</strain>
    </source>
</reference>
<evidence type="ECO:0000313" key="8">
    <source>
        <dbReference type="EMBL" id="UOO79198.1"/>
    </source>
</evidence>
<dbReference type="KEGG" id="usu:LVJ78_10995"/>
<keyword evidence="9" id="KW-1185">Reference proteome</keyword>
<keyword evidence="3" id="KW-0378">Hydrolase</keyword>
<evidence type="ECO:0000313" key="9">
    <source>
        <dbReference type="Proteomes" id="UP000294721"/>
    </source>
</evidence>
<feature type="active site" evidence="5">
    <location>
        <position position="16"/>
    </location>
</feature>
<name>A0AAE9GWX1_9NEIS</name>
<feature type="domain" description="Phosphotyrosine protein phosphatase I" evidence="6">
    <location>
        <begin position="4"/>
        <end position="150"/>
    </location>
</feature>
<dbReference type="Proteomes" id="UP000294721">
    <property type="component" value="Unassembled WGS sequence"/>
</dbReference>
<evidence type="ECO:0000256" key="2">
    <source>
        <dbReference type="ARBA" id="ARBA00013064"/>
    </source>
</evidence>
<dbReference type="InterPro" id="IPR017867">
    <property type="entry name" value="Tyr_phospatase_low_mol_wt"/>
</dbReference>
<dbReference type="AlphaFoldDB" id="A0AAE9GWX1"/>
<dbReference type="InterPro" id="IPR036196">
    <property type="entry name" value="Ptyr_pPase_sf"/>
</dbReference>
<evidence type="ECO:0000256" key="4">
    <source>
        <dbReference type="ARBA" id="ARBA00022912"/>
    </source>
</evidence>
<evidence type="ECO:0000313" key="7">
    <source>
        <dbReference type="EMBL" id="TCP01326.1"/>
    </source>
</evidence>
<dbReference type="Proteomes" id="UP000829756">
    <property type="component" value="Chromosome"/>
</dbReference>
<dbReference type="EMBL" id="SLXE01000031">
    <property type="protein sequence ID" value="TCP01326.1"/>
    <property type="molecule type" value="Genomic_DNA"/>
</dbReference>
<organism evidence="8 10">
    <name type="scientific">Uruburuella suis</name>
    <dbReference type="NCBI Taxonomy" id="252130"/>
    <lineage>
        <taxon>Bacteria</taxon>
        <taxon>Pseudomonadati</taxon>
        <taxon>Pseudomonadota</taxon>
        <taxon>Betaproteobacteria</taxon>
        <taxon>Neisseriales</taxon>
        <taxon>Neisseriaceae</taxon>
        <taxon>Uruburuella</taxon>
    </lineage>
</organism>
<evidence type="ECO:0000256" key="1">
    <source>
        <dbReference type="ARBA" id="ARBA00011063"/>
    </source>
</evidence>
<dbReference type="InterPro" id="IPR023485">
    <property type="entry name" value="Ptyr_pPase"/>
</dbReference>
<keyword evidence="4" id="KW-0904">Protein phosphatase</keyword>
<accession>A0AAE9GWX1</accession>
<evidence type="ECO:0000313" key="10">
    <source>
        <dbReference type="Proteomes" id="UP000829756"/>
    </source>
</evidence>
<dbReference type="EC" id="3.1.3.48" evidence="2"/>